<name>A0A2H3CX46_ARMGA</name>
<organism evidence="1 2">
    <name type="scientific">Armillaria gallica</name>
    <name type="common">Bulbous honey fungus</name>
    <name type="synonym">Armillaria bulbosa</name>
    <dbReference type="NCBI Taxonomy" id="47427"/>
    <lineage>
        <taxon>Eukaryota</taxon>
        <taxon>Fungi</taxon>
        <taxon>Dikarya</taxon>
        <taxon>Basidiomycota</taxon>
        <taxon>Agaricomycotina</taxon>
        <taxon>Agaricomycetes</taxon>
        <taxon>Agaricomycetidae</taxon>
        <taxon>Agaricales</taxon>
        <taxon>Marasmiineae</taxon>
        <taxon>Physalacriaceae</taxon>
        <taxon>Armillaria</taxon>
    </lineage>
</organism>
<reference evidence="2" key="1">
    <citation type="journal article" date="2017" name="Nat. Ecol. Evol.">
        <title>Genome expansion and lineage-specific genetic innovations in the forest pathogenic fungi Armillaria.</title>
        <authorList>
            <person name="Sipos G."/>
            <person name="Prasanna A.N."/>
            <person name="Walter M.C."/>
            <person name="O'Connor E."/>
            <person name="Balint B."/>
            <person name="Krizsan K."/>
            <person name="Kiss B."/>
            <person name="Hess J."/>
            <person name="Varga T."/>
            <person name="Slot J."/>
            <person name="Riley R."/>
            <person name="Boka B."/>
            <person name="Rigling D."/>
            <person name="Barry K."/>
            <person name="Lee J."/>
            <person name="Mihaltcheva S."/>
            <person name="LaButti K."/>
            <person name="Lipzen A."/>
            <person name="Waldron R."/>
            <person name="Moloney N.M."/>
            <person name="Sperisen C."/>
            <person name="Kredics L."/>
            <person name="Vagvoelgyi C."/>
            <person name="Patrignani A."/>
            <person name="Fitzpatrick D."/>
            <person name="Nagy I."/>
            <person name="Doyle S."/>
            <person name="Anderson J.B."/>
            <person name="Grigoriev I.V."/>
            <person name="Gueldener U."/>
            <person name="Muensterkoetter M."/>
            <person name="Nagy L.G."/>
        </authorList>
    </citation>
    <scope>NUCLEOTIDE SEQUENCE [LARGE SCALE GENOMIC DNA]</scope>
    <source>
        <strain evidence="2">Ar21-2</strain>
    </source>
</reference>
<keyword evidence="2" id="KW-1185">Reference proteome</keyword>
<proteinExistence type="predicted"/>
<dbReference type="Proteomes" id="UP000217790">
    <property type="component" value="Unassembled WGS sequence"/>
</dbReference>
<evidence type="ECO:0008006" key="3">
    <source>
        <dbReference type="Google" id="ProtNLM"/>
    </source>
</evidence>
<evidence type="ECO:0000313" key="2">
    <source>
        <dbReference type="Proteomes" id="UP000217790"/>
    </source>
</evidence>
<dbReference type="EMBL" id="KZ293731">
    <property type="protein sequence ID" value="PBK81357.1"/>
    <property type="molecule type" value="Genomic_DNA"/>
</dbReference>
<sequence>MDKGLHALWEIKTITVFLYPCQDTAVANGCYYLDPWVLIFWCKAYHACDSKCAWNAALNFLKKHQDSDLEAASFVDWLQMLEWNQKLPKPLDPGQSSVISLSAWCSYCWLHEPNMNQFTSFLASQIAKQSPPVDALLPPTDFFCSLFSLYNNHRRFSWSWIAFFVNVKVTHAGLAIRLPEDNIDPGNHWVGVIIDTGLREISFVNLYALPALPELMDILTWWLAQHNYVNFDQTPIMHMAQSDSYSCVGHHLLLHEIPLLDAKGCDTGHCHALRDIFECLLDLLTRPPIKSHSDSLGPVVVAEQTSQNCFSGIATQPRKKKTDTAAASAWKDVFRTSDGIFLVKGVAASINNQTQTKPTCIRKSEQAKGKASL</sequence>
<gene>
    <name evidence="1" type="ORF">ARMGADRAFT_1039399</name>
</gene>
<protein>
    <recommendedName>
        <fullName evidence="3">Ubiquitin-like protease family profile domain-containing protein</fullName>
    </recommendedName>
</protein>
<accession>A0A2H3CX46</accession>
<dbReference type="InParanoid" id="A0A2H3CX46"/>
<dbReference type="AlphaFoldDB" id="A0A2H3CX46"/>
<evidence type="ECO:0000313" key="1">
    <source>
        <dbReference type="EMBL" id="PBK81357.1"/>
    </source>
</evidence>